<evidence type="ECO:0000256" key="4">
    <source>
        <dbReference type="ARBA" id="ARBA00023237"/>
    </source>
</evidence>
<evidence type="ECO:0000256" key="1">
    <source>
        <dbReference type="ARBA" id="ARBA00004370"/>
    </source>
</evidence>
<sequence>MEDRTRPPSLVATGKDGSHWPVTVSLAREKAYAYPDQSEHRTALLSAIQGAEDHYLKSGRAVLAEGDLGSAEGLFSKGLLVVPESQLLRAALEDIKDRRRSQALMAQGRSSLKLGRTERAISQLEEALQVDPNNREALQLLNRAYGSNPIHTAPKPIRLKSAAPATVNFRDADMKDAFLALGKNYGLNIIFDAGLDDQRLSLYAERVSFDQAFRLMLKASGTHFRPMGDNAVLIFKDSPEARAANSDYHVRTFFLETAPAEQIRGLVERVLDVSNVSANTDNNSITLRATREKLALADRLIRANDRRLAEVSMEVEILEVNRTKSENLGVDYGSQITVSPPKLTLSQIRDGSAESELASSVVTLPAASIKFFKQDVDARTLASPRIRTVSQKPATIHIGDRVPLRAATVLDPNGQTRTSFEYRDIGIKLEVTPKVLLDNTVDVALNLEVSSLGQNLGTAEESAFSIGTRNVSTNMVLNDNETAIMGGLIRDEERATVKRVPGLGEIPIIGKLFQVRDGQGTRTDILLTLTPRIVKGWDIPSPADTEFYSGTGSRVSSENEFKFLSSGAPGGAVIRLDMDGKSGAKPATLSPVIATPPKPTLGTAPAAGAAPSATPPKIGFSNSIYEIPSGGEVTVDVQATGLPAGTNATFRIRFNRNIVLVKSGTAANGSGAQVTYDNDAGIVTIAGVRTGSGALAQLTLSGRKPGLSYFLIEMETPPAGGVKPELGSAKIVAK</sequence>
<dbReference type="GO" id="GO:0015627">
    <property type="term" value="C:type II protein secretion system complex"/>
    <property type="evidence" value="ECO:0007669"/>
    <property type="project" value="TreeGrafter"/>
</dbReference>
<dbReference type="SMART" id="SM00965">
    <property type="entry name" value="STN"/>
    <property type="match status" value="1"/>
</dbReference>
<gene>
    <name evidence="9" type="ORF">K3X48_15440</name>
</gene>
<keyword evidence="2" id="KW-0813">Transport</keyword>
<comment type="similarity">
    <text evidence="6">Belongs to the bacterial secretin family.</text>
</comment>
<dbReference type="InterPro" id="IPR001775">
    <property type="entry name" value="GspD/PilQ"/>
</dbReference>
<dbReference type="PROSITE" id="PS50293">
    <property type="entry name" value="TPR_REGION"/>
    <property type="match status" value="1"/>
</dbReference>
<dbReference type="Gene3D" id="1.25.40.10">
    <property type="entry name" value="Tetratricopeptide repeat domain"/>
    <property type="match status" value="1"/>
</dbReference>
<keyword evidence="3" id="KW-0472">Membrane</keyword>
<evidence type="ECO:0000313" key="10">
    <source>
        <dbReference type="Proteomes" id="UP001057991"/>
    </source>
</evidence>
<evidence type="ECO:0000256" key="7">
    <source>
        <dbReference type="SAM" id="MobiDB-lite"/>
    </source>
</evidence>
<evidence type="ECO:0000259" key="8">
    <source>
        <dbReference type="SMART" id="SM00965"/>
    </source>
</evidence>
<evidence type="ECO:0000313" key="9">
    <source>
        <dbReference type="EMBL" id="UWP97222.1"/>
    </source>
</evidence>
<accession>A0A9Q9HHF5</accession>
<dbReference type="SMART" id="SM00028">
    <property type="entry name" value="TPR"/>
    <property type="match status" value="1"/>
</dbReference>
<dbReference type="Proteomes" id="UP001057991">
    <property type="component" value="Plasmid unnamed1"/>
</dbReference>
<dbReference type="SUPFAM" id="SSF49384">
    <property type="entry name" value="Carbohydrate-binding domain"/>
    <property type="match status" value="1"/>
</dbReference>
<dbReference type="InterPro" id="IPR004846">
    <property type="entry name" value="T2SS/T3SS_dom"/>
</dbReference>
<dbReference type="RefSeq" id="WP_259807082.1">
    <property type="nucleotide sequence ID" value="NZ_CP080777.1"/>
</dbReference>
<dbReference type="InterPro" id="IPR050810">
    <property type="entry name" value="Bact_Secretion_Sys_Channel"/>
</dbReference>
<dbReference type="InterPro" id="IPR008965">
    <property type="entry name" value="CBM2/CBM3_carb-bd_dom_sf"/>
</dbReference>
<feature type="repeat" description="TPR" evidence="5">
    <location>
        <begin position="101"/>
        <end position="134"/>
    </location>
</feature>
<feature type="compositionally biased region" description="Low complexity" evidence="7">
    <location>
        <begin position="600"/>
        <end position="612"/>
    </location>
</feature>
<dbReference type="GO" id="GO:0009306">
    <property type="term" value="P:protein secretion"/>
    <property type="evidence" value="ECO:0007669"/>
    <property type="project" value="InterPro"/>
</dbReference>
<evidence type="ECO:0000256" key="6">
    <source>
        <dbReference type="RuleBase" id="RU004003"/>
    </source>
</evidence>
<feature type="domain" description="Secretin/TonB short N-terminal" evidence="8">
    <location>
        <begin position="187"/>
        <end position="237"/>
    </location>
</feature>
<organism evidence="9 10">
    <name type="scientific">Aliiroseovarius crassostreae</name>
    <dbReference type="NCBI Taxonomy" id="154981"/>
    <lineage>
        <taxon>Bacteria</taxon>
        <taxon>Pseudomonadati</taxon>
        <taxon>Pseudomonadota</taxon>
        <taxon>Alphaproteobacteria</taxon>
        <taxon>Rhodobacterales</taxon>
        <taxon>Paracoccaceae</taxon>
        <taxon>Aliiroseovarius</taxon>
    </lineage>
</organism>
<evidence type="ECO:0000256" key="2">
    <source>
        <dbReference type="ARBA" id="ARBA00022448"/>
    </source>
</evidence>
<dbReference type="PRINTS" id="PR00811">
    <property type="entry name" value="BCTERIALGSPD"/>
</dbReference>
<dbReference type="InterPro" id="IPR011990">
    <property type="entry name" value="TPR-like_helical_dom_sf"/>
</dbReference>
<keyword evidence="5" id="KW-0802">TPR repeat</keyword>
<dbReference type="PROSITE" id="PS50005">
    <property type="entry name" value="TPR"/>
    <property type="match status" value="1"/>
</dbReference>
<feature type="region of interest" description="Disordered" evidence="7">
    <location>
        <begin position="590"/>
        <end position="612"/>
    </location>
</feature>
<evidence type="ECO:0000256" key="3">
    <source>
        <dbReference type="ARBA" id="ARBA00023136"/>
    </source>
</evidence>
<dbReference type="InterPro" id="IPR019734">
    <property type="entry name" value="TPR_rpt"/>
</dbReference>
<dbReference type="PANTHER" id="PTHR30332:SF17">
    <property type="entry name" value="TYPE IV PILIATION SYSTEM PROTEIN DR_0774-RELATED"/>
    <property type="match status" value="1"/>
</dbReference>
<name>A0A9Q9HHF5_9RHOB</name>
<comment type="subcellular location">
    <subcellularLocation>
        <location evidence="1">Membrane</location>
    </subcellularLocation>
</comment>
<dbReference type="SUPFAM" id="SSF48452">
    <property type="entry name" value="TPR-like"/>
    <property type="match status" value="1"/>
</dbReference>
<dbReference type="GO" id="GO:0030246">
    <property type="term" value="F:carbohydrate binding"/>
    <property type="evidence" value="ECO:0007669"/>
    <property type="project" value="InterPro"/>
</dbReference>
<dbReference type="PANTHER" id="PTHR30332">
    <property type="entry name" value="PROBABLE GENERAL SECRETION PATHWAY PROTEIN D"/>
    <property type="match status" value="1"/>
</dbReference>
<proteinExistence type="inferred from homology"/>
<dbReference type="InterPro" id="IPR038591">
    <property type="entry name" value="NolW-like_sf"/>
</dbReference>
<dbReference type="Gene3D" id="3.30.1370.120">
    <property type="match status" value="1"/>
</dbReference>
<evidence type="ECO:0000256" key="5">
    <source>
        <dbReference type="PROSITE-ProRule" id="PRU00339"/>
    </source>
</evidence>
<protein>
    <recommendedName>
        <fullName evidence="8">Secretin/TonB short N-terminal domain-containing protein</fullName>
    </recommendedName>
</protein>
<keyword evidence="9" id="KW-0614">Plasmid</keyword>
<dbReference type="GO" id="GO:0019867">
    <property type="term" value="C:outer membrane"/>
    <property type="evidence" value="ECO:0007669"/>
    <property type="project" value="InterPro"/>
</dbReference>
<dbReference type="InterPro" id="IPR011662">
    <property type="entry name" value="Secretin/TonB_short_N"/>
</dbReference>
<reference evidence="9" key="1">
    <citation type="submission" date="2021-08" db="EMBL/GenBank/DDBJ databases">
        <authorList>
            <person name="Nwanade C."/>
            <person name="Wang M."/>
            <person name="Masoudi A."/>
            <person name="Yu Z."/>
            <person name="Liu J."/>
        </authorList>
    </citation>
    <scope>NUCLEOTIDE SEQUENCE</scope>
    <source>
        <strain evidence="9">S056</strain>
        <plasmid evidence="9">unnamed1</plasmid>
    </source>
</reference>
<dbReference type="AlphaFoldDB" id="A0A9Q9HHF5"/>
<dbReference type="EMBL" id="CP080777">
    <property type="protein sequence ID" value="UWP97222.1"/>
    <property type="molecule type" value="Genomic_DNA"/>
</dbReference>
<dbReference type="Pfam" id="PF00263">
    <property type="entry name" value="Secretin"/>
    <property type="match status" value="1"/>
</dbReference>
<keyword evidence="4" id="KW-0998">Cell outer membrane</keyword>
<geneLocation type="plasmid" evidence="9 10">
    <name>unnamed1</name>
</geneLocation>